<dbReference type="GO" id="GO:0008047">
    <property type="term" value="F:enzyme activator activity"/>
    <property type="evidence" value="ECO:0007669"/>
    <property type="project" value="InterPro"/>
</dbReference>
<dbReference type="InterPro" id="IPR036846">
    <property type="entry name" value="GM2-AP_sf"/>
</dbReference>
<organism evidence="4 5">
    <name type="scientific">Elysia marginata</name>
    <dbReference type="NCBI Taxonomy" id="1093978"/>
    <lineage>
        <taxon>Eukaryota</taxon>
        <taxon>Metazoa</taxon>
        <taxon>Spiralia</taxon>
        <taxon>Lophotrochozoa</taxon>
        <taxon>Mollusca</taxon>
        <taxon>Gastropoda</taxon>
        <taxon>Heterobranchia</taxon>
        <taxon>Euthyneura</taxon>
        <taxon>Panpulmonata</taxon>
        <taxon>Sacoglossa</taxon>
        <taxon>Placobranchoidea</taxon>
        <taxon>Plakobranchidae</taxon>
        <taxon>Elysia</taxon>
    </lineage>
</organism>
<dbReference type="GO" id="GO:0006689">
    <property type="term" value="P:ganglioside catabolic process"/>
    <property type="evidence" value="ECO:0007669"/>
    <property type="project" value="InterPro"/>
</dbReference>
<sequence length="192" mass="20946">MKLSCFILLATSLAVVSCMSLGSAEYSEEELLALNDFRKLVDFLGDALQANSTDTLFFETSKGLDSSQPTRWYSVNKFSFNNCASPEGEQVVVNSASLKPDPLKLPGKVTVSGSMTIKKPFGTPLKMKLSIYYKTLGIWIKVPCVDGVGSCTYSDFCQMLNKIKKCPPAITKAGLKCKCPFPAVRQNNTTLS</sequence>
<gene>
    <name evidence="4" type="ORF">ElyMa_000917000</name>
</gene>
<comment type="caution">
    <text evidence="4">The sequence shown here is derived from an EMBL/GenBank/DDBJ whole genome shotgun (WGS) entry which is preliminary data.</text>
</comment>
<dbReference type="EMBL" id="BMAT01001872">
    <property type="protein sequence ID" value="GFR94370.1"/>
    <property type="molecule type" value="Genomic_DNA"/>
</dbReference>
<dbReference type="Gene3D" id="2.70.220.10">
    <property type="entry name" value="Ganglioside GM2 activator"/>
    <property type="match status" value="1"/>
</dbReference>
<dbReference type="GO" id="GO:0009898">
    <property type="term" value="C:cytoplasmic side of plasma membrane"/>
    <property type="evidence" value="ECO:0007669"/>
    <property type="project" value="TreeGrafter"/>
</dbReference>
<dbReference type="GO" id="GO:0005319">
    <property type="term" value="F:lipid transporter activity"/>
    <property type="evidence" value="ECO:0007669"/>
    <property type="project" value="TreeGrafter"/>
</dbReference>
<keyword evidence="5" id="KW-1185">Reference proteome</keyword>
<dbReference type="PANTHER" id="PTHR17357:SF0">
    <property type="entry name" value="GANGLIOSIDE GM2 ACTIVATOR"/>
    <property type="match status" value="1"/>
</dbReference>
<proteinExistence type="predicted"/>
<evidence type="ECO:0000256" key="2">
    <source>
        <dbReference type="SAM" id="SignalP"/>
    </source>
</evidence>
<reference evidence="4 5" key="1">
    <citation type="journal article" date="2021" name="Elife">
        <title>Chloroplast acquisition without the gene transfer in kleptoplastic sea slugs, Plakobranchus ocellatus.</title>
        <authorList>
            <person name="Maeda T."/>
            <person name="Takahashi S."/>
            <person name="Yoshida T."/>
            <person name="Shimamura S."/>
            <person name="Takaki Y."/>
            <person name="Nagai Y."/>
            <person name="Toyoda A."/>
            <person name="Suzuki Y."/>
            <person name="Arimoto A."/>
            <person name="Ishii H."/>
            <person name="Satoh N."/>
            <person name="Nishiyama T."/>
            <person name="Hasebe M."/>
            <person name="Maruyama T."/>
            <person name="Minagawa J."/>
            <person name="Obokata J."/>
            <person name="Shigenobu S."/>
        </authorList>
    </citation>
    <scope>NUCLEOTIDE SEQUENCE [LARGE SCALE GENOMIC DNA]</scope>
</reference>
<feature type="chain" id="PRO_5043495340" evidence="2">
    <location>
        <begin position="19"/>
        <end position="192"/>
    </location>
</feature>
<evidence type="ECO:0000313" key="4">
    <source>
        <dbReference type="EMBL" id="GFR94370.1"/>
    </source>
</evidence>
<accession>A0AAV4HCQ8</accession>
<name>A0AAV4HCQ8_9GAST</name>
<dbReference type="AlphaFoldDB" id="A0AAV4HCQ8"/>
<dbReference type="Proteomes" id="UP000762676">
    <property type="component" value="Unassembled WGS sequence"/>
</dbReference>
<dbReference type="InterPro" id="IPR003172">
    <property type="entry name" value="ML_dom"/>
</dbReference>
<feature type="domain" description="MD-2-related lipid-recognition" evidence="3">
    <location>
        <begin position="78"/>
        <end position="184"/>
    </location>
</feature>
<evidence type="ECO:0000259" key="3">
    <source>
        <dbReference type="Pfam" id="PF02221"/>
    </source>
</evidence>
<dbReference type="InterPro" id="IPR028996">
    <property type="entry name" value="GM2-AP"/>
</dbReference>
<feature type="signal peptide" evidence="2">
    <location>
        <begin position="1"/>
        <end position="18"/>
    </location>
</feature>
<protein>
    <submittedName>
        <fullName evidence="4">Ganglioside GM2 activator</fullName>
    </submittedName>
</protein>
<dbReference type="SUPFAM" id="SSF63707">
    <property type="entry name" value="Ganglioside M2 (gm2) activator"/>
    <property type="match status" value="1"/>
</dbReference>
<dbReference type="Pfam" id="PF02221">
    <property type="entry name" value="E1_DerP2_DerF2"/>
    <property type="match status" value="1"/>
</dbReference>
<dbReference type="PROSITE" id="PS51257">
    <property type="entry name" value="PROKAR_LIPOPROTEIN"/>
    <property type="match status" value="1"/>
</dbReference>
<keyword evidence="1 2" id="KW-0732">Signal</keyword>
<evidence type="ECO:0000256" key="1">
    <source>
        <dbReference type="ARBA" id="ARBA00022729"/>
    </source>
</evidence>
<evidence type="ECO:0000313" key="5">
    <source>
        <dbReference type="Proteomes" id="UP000762676"/>
    </source>
</evidence>
<dbReference type="PANTHER" id="PTHR17357">
    <property type="entry name" value="GM2 GANGLIOSIDE ACTIVATOR PROTEIN"/>
    <property type="match status" value="1"/>
</dbReference>